<evidence type="ECO:0000256" key="9">
    <source>
        <dbReference type="SAM" id="Phobius"/>
    </source>
</evidence>
<evidence type="ECO:0000256" key="3">
    <source>
        <dbReference type="ARBA" id="ARBA00022553"/>
    </source>
</evidence>
<evidence type="ECO:0000259" key="11">
    <source>
        <dbReference type="Pfam" id="PF07730"/>
    </source>
</evidence>
<keyword evidence="4" id="KW-0808">Transferase</keyword>
<keyword evidence="7" id="KW-0067">ATP-binding</keyword>
<protein>
    <recommendedName>
        <fullName evidence="2">histidine kinase</fullName>
        <ecNumber evidence="2">2.7.13.3</ecNumber>
    </recommendedName>
</protein>
<dbReference type="InterPro" id="IPR050482">
    <property type="entry name" value="Sensor_HK_TwoCompSys"/>
</dbReference>
<evidence type="ECO:0000256" key="5">
    <source>
        <dbReference type="ARBA" id="ARBA00022741"/>
    </source>
</evidence>
<evidence type="ECO:0000256" key="2">
    <source>
        <dbReference type="ARBA" id="ARBA00012438"/>
    </source>
</evidence>
<dbReference type="RefSeq" id="WP_300952708.1">
    <property type="nucleotide sequence ID" value="NZ_JAUHJQ010000004.1"/>
</dbReference>
<dbReference type="GO" id="GO:0016301">
    <property type="term" value="F:kinase activity"/>
    <property type="evidence" value="ECO:0007669"/>
    <property type="project" value="UniProtKB-KW"/>
</dbReference>
<dbReference type="InterPro" id="IPR011712">
    <property type="entry name" value="Sig_transdc_His_kin_sub3_dim/P"/>
</dbReference>
<evidence type="ECO:0000313" key="12">
    <source>
        <dbReference type="EMBL" id="MDN4173591.1"/>
    </source>
</evidence>
<evidence type="ECO:0000256" key="8">
    <source>
        <dbReference type="ARBA" id="ARBA00023012"/>
    </source>
</evidence>
<organism evidence="12 13">
    <name type="scientific">Nocardioides oceani</name>
    <dbReference type="NCBI Taxonomy" id="3058369"/>
    <lineage>
        <taxon>Bacteria</taxon>
        <taxon>Bacillati</taxon>
        <taxon>Actinomycetota</taxon>
        <taxon>Actinomycetes</taxon>
        <taxon>Propionibacteriales</taxon>
        <taxon>Nocardioidaceae</taxon>
        <taxon>Nocardioides</taxon>
    </lineage>
</organism>
<name>A0ABT8FGA6_9ACTN</name>
<feature type="transmembrane region" description="Helical" evidence="9">
    <location>
        <begin position="151"/>
        <end position="172"/>
    </location>
</feature>
<dbReference type="Proteomes" id="UP001168620">
    <property type="component" value="Unassembled WGS sequence"/>
</dbReference>
<evidence type="ECO:0000256" key="1">
    <source>
        <dbReference type="ARBA" id="ARBA00000085"/>
    </source>
</evidence>
<dbReference type="SUPFAM" id="SSF55874">
    <property type="entry name" value="ATPase domain of HSP90 chaperone/DNA topoisomerase II/histidine kinase"/>
    <property type="match status" value="1"/>
</dbReference>
<keyword evidence="9" id="KW-0812">Transmembrane</keyword>
<dbReference type="PANTHER" id="PTHR24421:SF10">
    <property type="entry name" value="NITRATE_NITRITE SENSOR PROTEIN NARQ"/>
    <property type="match status" value="1"/>
</dbReference>
<evidence type="ECO:0000256" key="4">
    <source>
        <dbReference type="ARBA" id="ARBA00022679"/>
    </source>
</evidence>
<feature type="transmembrane region" description="Helical" evidence="9">
    <location>
        <begin position="100"/>
        <end position="120"/>
    </location>
</feature>
<feature type="domain" description="Signal transduction histidine kinase subgroup 3 dimerisation and phosphoacceptor" evidence="11">
    <location>
        <begin position="204"/>
        <end position="265"/>
    </location>
</feature>
<dbReference type="PANTHER" id="PTHR24421">
    <property type="entry name" value="NITRATE/NITRITE SENSOR PROTEIN NARX-RELATED"/>
    <property type="match status" value="1"/>
</dbReference>
<proteinExistence type="predicted"/>
<comment type="catalytic activity">
    <reaction evidence="1">
        <text>ATP + protein L-histidine = ADP + protein N-phospho-L-histidine.</text>
        <dbReference type="EC" id="2.7.13.3"/>
    </reaction>
</comment>
<evidence type="ECO:0000313" key="13">
    <source>
        <dbReference type="Proteomes" id="UP001168620"/>
    </source>
</evidence>
<keyword evidence="8" id="KW-0902">Two-component regulatory system</keyword>
<comment type="caution">
    <text evidence="12">The sequence shown here is derived from an EMBL/GenBank/DDBJ whole genome shotgun (WGS) entry which is preliminary data.</text>
</comment>
<feature type="transmembrane region" description="Helical" evidence="9">
    <location>
        <begin position="63"/>
        <end position="88"/>
    </location>
</feature>
<sequence length="426" mass="44999">MNAVPAWQRWIPDASAGVAALALGVIEVRGNALLDGGAAAYVIVLAVAVAVGLSRALPSGSLAAAWVALAVQVTSGTPAMLVEVLLAVAAFGCARWGRAATVWLSGLSMPLGAVIGVLWLDSDLVYRALDLVGVRLLAQTAYRGGDWRVPASLLILALLATPWLAGLALRFLDRARTSRVSQVAAEAERDQAEEIARLREGQAQLARDVHDVVGHSLAVILAQAESAQYLPDTDRDAHVEALRRTMANIATSARTSLQDVRQVLSASSGAAPAAGQHGDLDALLEGVRASGHEVVSSEVGTPRPLPPELEVVAFRVLQEMLTNAIRHGRRDEPVLVERHWEGELRLEVRNVIGAPPAADETRPMAAVDPAELSAQATAGHGLEGMRRRLEAVGGRLDVRRREEPGGATFTATAWVPLRSVPRGAGR</sequence>
<feature type="domain" description="Histidine kinase/HSP90-like ATPase" evidence="10">
    <location>
        <begin position="314"/>
        <end position="412"/>
    </location>
</feature>
<keyword evidence="9" id="KW-0472">Membrane</keyword>
<accession>A0ABT8FGA6</accession>
<dbReference type="InterPro" id="IPR003594">
    <property type="entry name" value="HATPase_dom"/>
</dbReference>
<reference evidence="12" key="1">
    <citation type="submission" date="2023-06" db="EMBL/GenBank/DDBJ databases">
        <title>Draft genome sequence of Nocardioides sp. SOB77.</title>
        <authorList>
            <person name="Zhang G."/>
        </authorList>
    </citation>
    <scope>NUCLEOTIDE SEQUENCE</scope>
    <source>
        <strain evidence="12">SOB77</strain>
    </source>
</reference>
<keyword evidence="5" id="KW-0547">Nucleotide-binding</keyword>
<evidence type="ECO:0000256" key="6">
    <source>
        <dbReference type="ARBA" id="ARBA00022777"/>
    </source>
</evidence>
<keyword evidence="6 12" id="KW-0418">Kinase</keyword>
<dbReference type="Gene3D" id="1.20.5.1930">
    <property type="match status" value="1"/>
</dbReference>
<dbReference type="EC" id="2.7.13.3" evidence="2"/>
<keyword evidence="3" id="KW-0597">Phosphoprotein</keyword>
<gene>
    <name evidence="12" type="ORF">QWY28_11590</name>
</gene>
<dbReference type="Gene3D" id="3.30.565.10">
    <property type="entry name" value="Histidine kinase-like ATPase, C-terminal domain"/>
    <property type="match status" value="1"/>
</dbReference>
<dbReference type="Pfam" id="PF02518">
    <property type="entry name" value="HATPase_c"/>
    <property type="match status" value="1"/>
</dbReference>
<dbReference type="EMBL" id="JAUHJQ010000004">
    <property type="protein sequence ID" value="MDN4173591.1"/>
    <property type="molecule type" value="Genomic_DNA"/>
</dbReference>
<keyword evidence="9" id="KW-1133">Transmembrane helix</keyword>
<keyword evidence="13" id="KW-1185">Reference proteome</keyword>
<evidence type="ECO:0000259" key="10">
    <source>
        <dbReference type="Pfam" id="PF02518"/>
    </source>
</evidence>
<dbReference type="InterPro" id="IPR036890">
    <property type="entry name" value="HATPase_C_sf"/>
</dbReference>
<evidence type="ECO:0000256" key="7">
    <source>
        <dbReference type="ARBA" id="ARBA00022840"/>
    </source>
</evidence>
<dbReference type="Pfam" id="PF07730">
    <property type="entry name" value="HisKA_3"/>
    <property type="match status" value="1"/>
</dbReference>
<feature type="transmembrane region" description="Helical" evidence="9">
    <location>
        <begin position="38"/>
        <end position="57"/>
    </location>
</feature>